<dbReference type="Proteomes" id="UP000600071">
    <property type="component" value="Unassembled WGS sequence"/>
</dbReference>
<sequence length="60" mass="6818">MPWKVETRVSRDVEKRLRRHSEARSLVEEAWRELEETPTWESHYTAGAGASTGSGRGGYA</sequence>
<name>A0A833EBE5_9CREN</name>
<gene>
    <name evidence="2" type="ORF">EYH50_03875</name>
</gene>
<dbReference type="EMBL" id="DQVR01000085">
    <property type="protein sequence ID" value="HIQ24168.1"/>
    <property type="molecule type" value="Genomic_DNA"/>
</dbReference>
<reference evidence="2" key="1">
    <citation type="journal article" date="2020" name="ISME J.">
        <title>Gammaproteobacteria mediating utilization of methyl-, sulfur- and petroleum organic compounds in deep ocean hydrothermal plumes.</title>
        <authorList>
            <person name="Zhou Z."/>
            <person name="Liu Y."/>
            <person name="Pan J."/>
            <person name="Cron B.R."/>
            <person name="Toner B.M."/>
            <person name="Anantharaman K."/>
            <person name="Breier J.A."/>
            <person name="Dick G.J."/>
            <person name="Li M."/>
        </authorList>
    </citation>
    <scope>NUCLEOTIDE SEQUENCE</scope>
    <source>
        <strain evidence="2">SZUA-1523</strain>
    </source>
</reference>
<protein>
    <submittedName>
        <fullName evidence="2">Uncharacterized protein</fullName>
    </submittedName>
</protein>
<evidence type="ECO:0000313" key="3">
    <source>
        <dbReference type="Proteomes" id="UP000600071"/>
    </source>
</evidence>
<evidence type="ECO:0000256" key="1">
    <source>
        <dbReference type="SAM" id="MobiDB-lite"/>
    </source>
</evidence>
<feature type="region of interest" description="Disordered" evidence="1">
    <location>
        <begin position="37"/>
        <end position="60"/>
    </location>
</feature>
<accession>A0A833EBE5</accession>
<feature type="compositionally biased region" description="Gly residues" evidence="1">
    <location>
        <begin position="50"/>
        <end position="60"/>
    </location>
</feature>
<proteinExistence type="predicted"/>
<evidence type="ECO:0000313" key="2">
    <source>
        <dbReference type="EMBL" id="HIQ24168.1"/>
    </source>
</evidence>
<dbReference type="AlphaFoldDB" id="A0A833EBE5"/>
<comment type="caution">
    <text evidence="2">The sequence shown here is derived from an EMBL/GenBank/DDBJ whole genome shotgun (WGS) entry which is preliminary data.</text>
</comment>
<organism evidence="2 3">
    <name type="scientific">Pyrodictium delaneyi</name>
    <dbReference type="NCBI Taxonomy" id="1273541"/>
    <lineage>
        <taxon>Archaea</taxon>
        <taxon>Thermoproteota</taxon>
        <taxon>Thermoprotei</taxon>
        <taxon>Desulfurococcales</taxon>
        <taxon>Pyrodictiaceae</taxon>
        <taxon>Pyrodictium</taxon>
    </lineage>
</organism>